<dbReference type="Proteomes" id="UP000639419">
    <property type="component" value="Unassembled WGS sequence"/>
</dbReference>
<feature type="domain" description="Guanylate cyclase" evidence="2">
    <location>
        <begin position="6"/>
        <end position="113"/>
    </location>
</feature>
<name>A0ABX2L009_9PROT</name>
<feature type="non-terminal residue" evidence="3">
    <location>
        <position position="132"/>
    </location>
</feature>
<sequence length="132" mass="13900">MEKPLALLFVDIADSTLLYELAGDRKAAALTQRVLEGLRRIVGENGGTVVKSLGDGLLACFPISDGATRAALAMMERQVEFGPRLRAGLHYGPEIAGPRDPSGTTSTVADRRESIAPPGVTVANVERGGRIS</sequence>
<dbReference type="EMBL" id="WHOR01000249">
    <property type="protein sequence ID" value="NUB22161.1"/>
    <property type="molecule type" value="Genomic_DNA"/>
</dbReference>
<gene>
    <name evidence="3" type="ORF">GBZ26_23615</name>
</gene>
<organism evidence="3 4">
    <name type="scientific">Azospirillum formosense</name>
    <dbReference type="NCBI Taxonomy" id="861533"/>
    <lineage>
        <taxon>Bacteria</taxon>
        <taxon>Pseudomonadati</taxon>
        <taxon>Pseudomonadota</taxon>
        <taxon>Alphaproteobacteria</taxon>
        <taxon>Rhodospirillales</taxon>
        <taxon>Azospirillaceae</taxon>
        <taxon>Azospirillum</taxon>
    </lineage>
</organism>
<feature type="region of interest" description="Disordered" evidence="1">
    <location>
        <begin position="90"/>
        <end position="113"/>
    </location>
</feature>
<evidence type="ECO:0000256" key="1">
    <source>
        <dbReference type="SAM" id="MobiDB-lite"/>
    </source>
</evidence>
<evidence type="ECO:0000259" key="2">
    <source>
        <dbReference type="PROSITE" id="PS50125"/>
    </source>
</evidence>
<dbReference type="PROSITE" id="PS50125">
    <property type="entry name" value="GUANYLATE_CYCLASE_2"/>
    <property type="match status" value="1"/>
</dbReference>
<dbReference type="Gene3D" id="3.30.70.1230">
    <property type="entry name" value="Nucleotide cyclase"/>
    <property type="match status" value="1"/>
</dbReference>
<reference evidence="3 4" key="1">
    <citation type="submission" date="2019-10" db="EMBL/GenBank/DDBJ databases">
        <title>Genome sequence of Azospirillum formosense CC-Nfb-7.</title>
        <authorList>
            <person name="Ambrosini A."/>
            <person name="Sant'Anna F.H."/>
            <person name="Cassan F.D."/>
            <person name="Souza E.M."/>
            <person name="Passaglia L.M.P."/>
        </authorList>
    </citation>
    <scope>NUCLEOTIDE SEQUENCE [LARGE SCALE GENOMIC DNA]</scope>
    <source>
        <strain evidence="3 4">CC-NFb-7</strain>
    </source>
</reference>
<dbReference type="SUPFAM" id="SSF55073">
    <property type="entry name" value="Nucleotide cyclase"/>
    <property type="match status" value="1"/>
</dbReference>
<dbReference type="CDD" id="cd07302">
    <property type="entry name" value="CHD"/>
    <property type="match status" value="1"/>
</dbReference>
<protein>
    <submittedName>
        <fullName evidence="3">Adenylate/guanylate cyclase domain-containing protein</fullName>
    </submittedName>
</protein>
<dbReference type="InterPro" id="IPR001054">
    <property type="entry name" value="A/G_cyclase"/>
</dbReference>
<accession>A0ABX2L009</accession>
<dbReference type="InterPro" id="IPR050697">
    <property type="entry name" value="Adenylyl/Guanylyl_Cyclase_3/4"/>
</dbReference>
<comment type="caution">
    <text evidence="3">The sequence shown here is derived from an EMBL/GenBank/DDBJ whole genome shotgun (WGS) entry which is preliminary data.</text>
</comment>
<evidence type="ECO:0000313" key="4">
    <source>
        <dbReference type="Proteomes" id="UP000639419"/>
    </source>
</evidence>
<evidence type="ECO:0000313" key="3">
    <source>
        <dbReference type="EMBL" id="NUB22161.1"/>
    </source>
</evidence>
<dbReference type="PANTHER" id="PTHR43081">
    <property type="entry name" value="ADENYLATE CYCLASE, TERMINAL-DIFFERENTIATION SPECIFIC-RELATED"/>
    <property type="match status" value="1"/>
</dbReference>
<proteinExistence type="predicted"/>
<keyword evidence="4" id="KW-1185">Reference proteome</keyword>
<dbReference type="InterPro" id="IPR029787">
    <property type="entry name" value="Nucleotide_cyclase"/>
</dbReference>
<dbReference type="PANTHER" id="PTHR43081:SF19">
    <property type="entry name" value="PH-SENSITIVE ADENYLATE CYCLASE RV1264"/>
    <property type="match status" value="1"/>
</dbReference>
<dbReference type="RefSeq" id="WP_174440937.1">
    <property type="nucleotide sequence ID" value="NZ_WHOR01000249.1"/>
</dbReference>